<feature type="non-terminal residue" evidence="7">
    <location>
        <position position="1"/>
    </location>
</feature>
<feature type="domain" description="Major facilitator superfamily (MFS) profile" evidence="6">
    <location>
        <begin position="1"/>
        <end position="104"/>
    </location>
</feature>
<dbReference type="GO" id="GO:0022857">
    <property type="term" value="F:transmembrane transporter activity"/>
    <property type="evidence" value="ECO:0007669"/>
    <property type="project" value="InterPro"/>
</dbReference>
<dbReference type="InterPro" id="IPR052714">
    <property type="entry name" value="MFS_Exporter"/>
</dbReference>
<proteinExistence type="predicted"/>
<dbReference type="PANTHER" id="PTHR23531:SF2">
    <property type="entry name" value="PERMEASE"/>
    <property type="match status" value="1"/>
</dbReference>
<reference evidence="7 8" key="1">
    <citation type="submission" date="2017-01" db="EMBL/GenBank/DDBJ databases">
        <title>Draft genome sequence of an E. coli strain isolated from human, in Amazon, Brazil.</title>
        <authorList>
            <person name="Moura Q."/>
            <person name="Fernandes M.R."/>
            <person name="Cerdeira L."/>
            <person name="Vianello M."/>
            <person name="Souza T.A."/>
            <person name="Ienne S."/>
            <person name="Lincopan N."/>
        </authorList>
    </citation>
    <scope>NUCLEOTIDE SEQUENCE [LARGE SCALE GENOMIC DNA]</scope>
    <source>
        <strain evidence="7 8">ICBEcBL-II-13</strain>
    </source>
</reference>
<dbReference type="AlphaFoldDB" id="A0A1V2G4B1"/>
<accession>A0A1V2G4B1</accession>
<sequence>TMPWMAKIGVLLAGAGFSLVFPALGVVAVKAVPQQNQGAALATYTVFMDLSLGVTGPLAGLVMSWAGVPVIYLAAAGLVAIALLLTWRLKKRPPEHVPEAASSS</sequence>
<dbReference type="PANTHER" id="PTHR23531">
    <property type="entry name" value="QUINOLENE RESISTANCE PROTEIN NORA"/>
    <property type="match status" value="1"/>
</dbReference>
<dbReference type="Gene3D" id="1.20.1250.20">
    <property type="entry name" value="MFS general substrate transporter like domains"/>
    <property type="match status" value="1"/>
</dbReference>
<comment type="caution">
    <text evidence="7">The sequence shown here is derived from an EMBL/GenBank/DDBJ whole genome shotgun (WGS) entry which is preliminary data.</text>
</comment>
<dbReference type="EMBL" id="MTPS01000466">
    <property type="protein sequence ID" value="ONG29762.1"/>
    <property type="molecule type" value="Genomic_DNA"/>
</dbReference>
<evidence type="ECO:0000256" key="5">
    <source>
        <dbReference type="SAM" id="Phobius"/>
    </source>
</evidence>
<dbReference type="InterPro" id="IPR011701">
    <property type="entry name" value="MFS"/>
</dbReference>
<evidence type="ECO:0000256" key="2">
    <source>
        <dbReference type="ARBA" id="ARBA00022692"/>
    </source>
</evidence>
<feature type="transmembrane region" description="Helical" evidence="5">
    <location>
        <begin position="58"/>
        <end position="85"/>
    </location>
</feature>
<dbReference type="InterPro" id="IPR020846">
    <property type="entry name" value="MFS_dom"/>
</dbReference>
<keyword evidence="3 5" id="KW-1133">Transmembrane helix</keyword>
<keyword evidence="2 5" id="KW-0812">Transmembrane</keyword>
<evidence type="ECO:0000313" key="7">
    <source>
        <dbReference type="EMBL" id="ONG29762.1"/>
    </source>
</evidence>
<evidence type="ECO:0000259" key="6">
    <source>
        <dbReference type="PROSITE" id="PS50850"/>
    </source>
</evidence>
<keyword evidence="4 5" id="KW-0472">Membrane</keyword>
<keyword evidence="1" id="KW-1003">Cell membrane</keyword>
<evidence type="ECO:0000256" key="4">
    <source>
        <dbReference type="ARBA" id="ARBA00023136"/>
    </source>
</evidence>
<dbReference type="Pfam" id="PF07690">
    <property type="entry name" value="MFS_1"/>
    <property type="match status" value="1"/>
</dbReference>
<evidence type="ECO:0000256" key="1">
    <source>
        <dbReference type="ARBA" id="ARBA00022475"/>
    </source>
</evidence>
<gene>
    <name evidence="7" type="ORF">BXT93_23895</name>
</gene>
<dbReference type="PROSITE" id="PS50850">
    <property type="entry name" value="MFS"/>
    <property type="match status" value="1"/>
</dbReference>
<name>A0A1V2G4B1_ECOLX</name>
<organism evidence="7 8">
    <name type="scientific">Escherichia coli</name>
    <dbReference type="NCBI Taxonomy" id="562"/>
    <lineage>
        <taxon>Bacteria</taxon>
        <taxon>Pseudomonadati</taxon>
        <taxon>Pseudomonadota</taxon>
        <taxon>Gammaproteobacteria</taxon>
        <taxon>Enterobacterales</taxon>
        <taxon>Enterobacteriaceae</taxon>
        <taxon>Escherichia</taxon>
    </lineage>
</organism>
<evidence type="ECO:0000256" key="3">
    <source>
        <dbReference type="ARBA" id="ARBA00022989"/>
    </source>
</evidence>
<dbReference type="SUPFAM" id="SSF103473">
    <property type="entry name" value="MFS general substrate transporter"/>
    <property type="match status" value="1"/>
</dbReference>
<dbReference type="InterPro" id="IPR036259">
    <property type="entry name" value="MFS_trans_sf"/>
</dbReference>
<evidence type="ECO:0000313" key="8">
    <source>
        <dbReference type="Proteomes" id="UP000188967"/>
    </source>
</evidence>
<protein>
    <submittedName>
        <fullName evidence="7">MFS transporter</fullName>
    </submittedName>
</protein>
<dbReference type="Proteomes" id="UP000188967">
    <property type="component" value="Unassembled WGS sequence"/>
</dbReference>